<dbReference type="SUPFAM" id="SSF53850">
    <property type="entry name" value="Periplasmic binding protein-like II"/>
    <property type="match status" value="1"/>
</dbReference>
<dbReference type="Proteomes" id="UP000298615">
    <property type="component" value="Chromosome"/>
</dbReference>
<accession>A0A4D7CQ40</accession>
<organism evidence="6 7">
    <name type="scientific">Vagococcus zengguangii</name>
    <dbReference type="NCBI Taxonomy" id="2571750"/>
    <lineage>
        <taxon>Bacteria</taxon>
        <taxon>Bacillati</taxon>
        <taxon>Bacillota</taxon>
        <taxon>Bacilli</taxon>
        <taxon>Lactobacillales</taxon>
        <taxon>Enterococcaceae</taxon>
        <taxon>Vagococcus</taxon>
    </lineage>
</organism>
<keyword evidence="7" id="KW-1185">Reference proteome</keyword>
<keyword evidence="1" id="KW-1003">Cell membrane</keyword>
<dbReference type="InterPro" id="IPR006059">
    <property type="entry name" value="SBP"/>
</dbReference>
<reference evidence="6 7" key="1">
    <citation type="submission" date="2019-04" db="EMBL/GenBank/DDBJ databases">
        <title>Vagococcus sp. nov., isolated from faeces of yaks (Bos grunniens).</title>
        <authorList>
            <person name="Ge Y."/>
        </authorList>
    </citation>
    <scope>NUCLEOTIDE SEQUENCE [LARGE SCALE GENOMIC DNA]</scope>
    <source>
        <strain evidence="6 7">MN-17</strain>
    </source>
</reference>
<evidence type="ECO:0000313" key="6">
    <source>
        <dbReference type="EMBL" id="QCI86179.1"/>
    </source>
</evidence>
<evidence type="ECO:0000256" key="1">
    <source>
        <dbReference type="ARBA" id="ARBA00022475"/>
    </source>
</evidence>
<dbReference type="PANTHER" id="PTHR43649:SF33">
    <property type="entry name" value="POLYGALACTURONAN_RHAMNOGALACTURONAN-BINDING PROTEIN YTCQ"/>
    <property type="match status" value="1"/>
</dbReference>
<dbReference type="PANTHER" id="PTHR43649">
    <property type="entry name" value="ARABINOSE-BINDING PROTEIN-RELATED"/>
    <property type="match status" value="1"/>
</dbReference>
<evidence type="ECO:0000313" key="7">
    <source>
        <dbReference type="Proteomes" id="UP000298615"/>
    </source>
</evidence>
<dbReference type="InterPro" id="IPR050490">
    <property type="entry name" value="Bact_solute-bd_prot1"/>
</dbReference>
<keyword evidence="3" id="KW-0472">Membrane</keyword>
<proteinExistence type="predicted"/>
<evidence type="ECO:0000256" key="4">
    <source>
        <dbReference type="ARBA" id="ARBA00023139"/>
    </source>
</evidence>
<dbReference type="Pfam" id="PF01547">
    <property type="entry name" value="SBP_bac_1"/>
    <property type="match status" value="1"/>
</dbReference>
<dbReference type="KEGG" id="vao:FA707_04025"/>
<dbReference type="AlphaFoldDB" id="A0A4D7CQ40"/>
<keyword evidence="2" id="KW-0732">Signal</keyword>
<name>A0A4D7CQ40_9ENTE</name>
<dbReference type="Gene3D" id="3.40.190.10">
    <property type="entry name" value="Periplasmic binding protein-like II"/>
    <property type="match status" value="2"/>
</dbReference>
<sequence>MGIRMKKKQLILMFSSIILGTLVLSGCGKSSNNKEKSKETLEVTSKGFPIVKEETTFSMMGPNVGVAEWKDMPFFQDYAEKTGINWTFTTPPNADFSTKLNLALASGDLPDVIFAASSNNLTASMEMEYGGQGTLIPLESLIDEYMPNLSKLMDENENIRKSLTTPDGHIYSLPAIQTRSTSIWPRWPMWYNGEWLEALNVKERPKTTDEFYDLLVRMRDEDPNGNGKKDEIPLVDVQLDNSRPWLMAAFGLTELGIENMDGKAVYTPITENYKAFLEYMHKLYTEGLLDPETYSQAQEQVKAKGQNDRLGVFQDYYSYFTVGTSEADGLKHPMFAPLTSDYSEEPVVPIASGMQRSTLSITSKAESPEAIARWADYFYSEEGAFYMNFGPENSFWKFETNDEGKQVRVYTDEVNLENTEDTRGTITPAYGIAVPTIDTDWPEDYQIRTDKNQEIDTTFNDFMTSETETKIAPYGKIPFPLVYMTDEENEVIKEVKTDLSTYLEQMEAKFITGVKPLSEWYEYVETTKSMGLDKYVEVYQSALDCYNNS</sequence>
<gene>
    <name evidence="6" type="ORF">FA707_04025</name>
</gene>
<evidence type="ECO:0000256" key="3">
    <source>
        <dbReference type="ARBA" id="ARBA00023136"/>
    </source>
</evidence>
<evidence type="ECO:0000256" key="5">
    <source>
        <dbReference type="ARBA" id="ARBA00023288"/>
    </source>
</evidence>
<dbReference type="PROSITE" id="PS51257">
    <property type="entry name" value="PROKAR_LIPOPROTEIN"/>
    <property type="match status" value="1"/>
</dbReference>
<protein>
    <submittedName>
        <fullName evidence="6">Extracellular solute-binding protein</fullName>
    </submittedName>
</protein>
<keyword evidence="5" id="KW-0449">Lipoprotein</keyword>
<dbReference type="EMBL" id="CP039712">
    <property type="protein sequence ID" value="QCI86179.1"/>
    <property type="molecule type" value="Genomic_DNA"/>
</dbReference>
<evidence type="ECO:0000256" key="2">
    <source>
        <dbReference type="ARBA" id="ARBA00022729"/>
    </source>
</evidence>
<keyword evidence="4" id="KW-0564">Palmitate</keyword>